<keyword evidence="4" id="KW-1185">Reference proteome</keyword>
<comment type="caution">
    <text evidence="3">The sequence shown here is derived from an EMBL/GenBank/DDBJ whole genome shotgun (WGS) entry which is preliminary data.</text>
</comment>
<dbReference type="SUPFAM" id="SSF48403">
    <property type="entry name" value="Ankyrin repeat"/>
    <property type="match status" value="1"/>
</dbReference>
<dbReference type="AlphaFoldDB" id="A0A8J3HYM8"/>
<organism evidence="3 4">
    <name type="scientific">Candidatus Mesenet longicola</name>
    <dbReference type="NCBI Taxonomy" id="1892558"/>
    <lineage>
        <taxon>Bacteria</taxon>
        <taxon>Pseudomonadati</taxon>
        <taxon>Pseudomonadota</taxon>
        <taxon>Alphaproteobacteria</taxon>
        <taxon>Rickettsiales</taxon>
        <taxon>Anaplasmataceae</taxon>
        <taxon>Candidatus Mesenet</taxon>
    </lineage>
</organism>
<evidence type="ECO:0000313" key="4">
    <source>
        <dbReference type="Proteomes" id="UP000637906"/>
    </source>
</evidence>
<dbReference type="InterPro" id="IPR036770">
    <property type="entry name" value="Ankyrin_rpt-contain_sf"/>
</dbReference>
<keyword evidence="2" id="KW-0040">ANK repeat</keyword>
<dbReference type="PANTHER" id="PTHR24126:SF14">
    <property type="entry name" value="ANK_REP_REGION DOMAIN-CONTAINING PROTEIN"/>
    <property type="match status" value="1"/>
</dbReference>
<accession>A0A8J3HYM8</accession>
<dbReference type="Pfam" id="PF12796">
    <property type="entry name" value="Ank_2"/>
    <property type="match status" value="1"/>
</dbReference>
<dbReference type="PANTHER" id="PTHR24126">
    <property type="entry name" value="ANKYRIN REPEAT, PH AND SEC7 DOMAIN CONTAINING PROTEIN SECG-RELATED"/>
    <property type="match status" value="1"/>
</dbReference>
<evidence type="ECO:0000256" key="2">
    <source>
        <dbReference type="ARBA" id="ARBA00023043"/>
    </source>
</evidence>
<protein>
    <recommendedName>
        <fullName evidence="5">Ankyrin repeat domain-containing protein</fullName>
    </recommendedName>
</protein>
<sequence>MSLEKQLIRAIKNRNVGKVRSLLKKGANISAKTNDGMSAIFVAVTKNKDIVQLLLDYGADVNDQFTDFARSNDSTIVRTYMPITFMLMGKLNENDKRDKIDILKLLLQAGANPCTTCVYEDADGIILVSILSNANPEILFLLLTFGAELRTCLERD</sequence>
<evidence type="ECO:0008006" key="5">
    <source>
        <dbReference type="Google" id="ProtNLM"/>
    </source>
</evidence>
<keyword evidence="1" id="KW-0677">Repeat</keyword>
<dbReference type="EMBL" id="BNGU01000053">
    <property type="protein sequence ID" value="GHM59971.1"/>
    <property type="molecule type" value="Genomic_DNA"/>
</dbReference>
<evidence type="ECO:0000313" key="3">
    <source>
        <dbReference type="EMBL" id="GHM59971.1"/>
    </source>
</evidence>
<name>A0A8J3HYM8_9RICK</name>
<dbReference type="Proteomes" id="UP000637906">
    <property type="component" value="Unassembled WGS sequence"/>
</dbReference>
<dbReference type="InterPro" id="IPR002110">
    <property type="entry name" value="Ankyrin_rpt"/>
</dbReference>
<dbReference type="Gene3D" id="1.25.40.20">
    <property type="entry name" value="Ankyrin repeat-containing domain"/>
    <property type="match status" value="1"/>
</dbReference>
<dbReference type="SMART" id="SM00248">
    <property type="entry name" value="ANK"/>
    <property type="match status" value="3"/>
</dbReference>
<reference evidence="3 4" key="1">
    <citation type="journal article" date="2021" name="Microb. Ecol.">
        <title>Candidatus Mesenet longicola: Novel Endosymbionts of Brontispa longissima that Induce Cytoplasmic Incompatibility.</title>
        <authorList>
            <person name="Takano S."/>
            <person name="Gotoh Y."/>
            <person name="Hayashi T."/>
        </authorList>
    </citation>
    <scope>NUCLEOTIDE SEQUENCE [LARGE SCALE GENOMIC DNA]</scope>
    <source>
        <strain evidence="3">L5</strain>
    </source>
</reference>
<proteinExistence type="predicted"/>
<evidence type="ECO:0000256" key="1">
    <source>
        <dbReference type="ARBA" id="ARBA00022737"/>
    </source>
</evidence>
<gene>
    <name evidence="3" type="ORF">sL5_09640</name>
</gene>